<reference evidence="6 7" key="1">
    <citation type="submission" date="2014-02" db="EMBL/GenBank/DDBJ databases">
        <title>Draft Genome of Hylemonella gracilis isolated from the Niagara River.</title>
        <authorList>
            <person name="Pawlowski D.R."/>
            <person name="Koudelka G.B."/>
        </authorList>
    </citation>
    <scope>NUCLEOTIDE SEQUENCE [LARGE SCALE GENOMIC DNA]</scope>
    <source>
        <strain evidence="6 7">Niagara R</strain>
    </source>
</reference>
<evidence type="ECO:0000256" key="1">
    <source>
        <dbReference type="ARBA" id="ARBA00001946"/>
    </source>
</evidence>
<dbReference type="eggNOG" id="COG3394">
    <property type="taxonomic scope" value="Bacteria"/>
</dbReference>
<evidence type="ECO:0000313" key="6">
    <source>
        <dbReference type="EMBL" id="EYC50726.1"/>
    </source>
</evidence>
<keyword evidence="3" id="KW-0378">Hydrolase</keyword>
<organism evidence="6 7">
    <name type="scientific">Hylemonella gracilis str. Niagara R</name>
    <dbReference type="NCBI Taxonomy" id="1458275"/>
    <lineage>
        <taxon>Bacteria</taxon>
        <taxon>Pseudomonadati</taxon>
        <taxon>Pseudomonadota</taxon>
        <taxon>Betaproteobacteria</taxon>
        <taxon>Burkholderiales</taxon>
        <taxon>Comamonadaceae</taxon>
        <taxon>Hylemonella</taxon>
    </lineage>
</organism>
<comment type="caution">
    <text evidence="6">The sequence shown here is derived from an EMBL/GenBank/DDBJ whole genome shotgun (WGS) entry which is preliminary data.</text>
</comment>
<evidence type="ECO:0000313" key="7">
    <source>
        <dbReference type="Proteomes" id="UP000023268"/>
    </source>
</evidence>
<dbReference type="Proteomes" id="UP000023268">
    <property type="component" value="Unassembled WGS sequence"/>
</dbReference>
<gene>
    <name evidence="6" type="ORF">AZ34_06370</name>
</gene>
<accession>A0A016XFV9</accession>
<dbReference type="InterPro" id="IPR006879">
    <property type="entry name" value="YdjC-like"/>
</dbReference>
<dbReference type="RefSeq" id="WP_035606032.1">
    <property type="nucleotide sequence ID" value="NZ_JEMG01000001.1"/>
</dbReference>
<keyword evidence="4" id="KW-0460">Magnesium</keyword>
<keyword evidence="5" id="KW-0119">Carbohydrate metabolism</keyword>
<dbReference type="PANTHER" id="PTHR31609:SF1">
    <property type="entry name" value="CARBOHYDRATE DEACETYLASE"/>
    <property type="match status" value="1"/>
</dbReference>
<dbReference type="STRING" id="1458275.AZ34_06370"/>
<dbReference type="GO" id="GO:0016787">
    <property type="term" value="F:hydrolase activity"/>
    <property type="evidence" value="ECO:0007669"/>
    <property type="project" value="UniProtKB-KW"/>
</dbReference>
<dbReference type="GO" id="GO:0046872">
    <property type="term" value="F:metal ion binding"/>
    <property type="evidence" value="ECO:0007669"/>
    <property type="project" value="UniProtKB-KW"/>
</dbReference>
<evidence type="ECO:0000256" key="3">
    <source>
        <dbReference type="ARBA" id="ARBA00022801"/>
    </source>
</evidence>
<evidence type="ECO:0008006" key="8">
    <source>
        <dbReference type="Google" id="ProtNLM"/>
    </source>
</evidence>
<dbReference type="CDD" id="cd10807">
    <property type="entry name" value="YdjC_like_3"/>
    <property type="match status" value="1"/>
</dbReference>
<dbReference type="GO" id="GO:0005975">
    <property type="term" value="P:carbohydrate metabolic process"/>
    <property type="evidence" value="ECO:0007669"/>
    <property type="project" value="InterPro"/>
</dbReference>
<dbReference type="EMBL" id="JEMG01000001">
    <property type="protein sequence ID" value="EYC50726.1"/>
    <property type="molecule type" value="Genomic_DNA"/>
</dbReference>
<dbReference type="GO" id="GO:0019213">
    <property type="term" value="F:deacetylase activity"/>
    <property type="evidence" value="ECO:0007669"/>
    <property type="project" value="TreeGrafter"/>
</dbReference>
<comment type="cofactor">
    <cofactor evidence="1">
        <name>Mg(2+)</name>
        <dbReference type="ChEBI" id="CHEBI:18420"/>
    </cofactor>
</comment>
<evidence type="ECO:0000256" key="4">
    <source>
        <dbReference type="ARBA" id="ARBA00022842"/>
    </source>
</evidence>
<dbReference type="InterPro" id="IPR011330">
    <property type="entry name" value="Glyco_hydro/deAcase_b/a-brl"/>
</dbReference>
<dbReference type="Pfam" id="PF04794">
    <property type="entry name" value="YdjC"/>
    <property type="match status" value="1"/>
</dbReference>
<dbReference type="SUPFAM" id="SSF88713">
    <property type="entry name" value="Glycoside hydrolase/deacetylase"/>
    <property type="match status" value="1"/>
</dbReference>
<protein>
    <recommendedName>
        <fullName evidence="8">ChbG/HpnK family deacetylase</fullName>
    </recommendedName>
</protein>
<proteinExistence type="predicted"/>
<dbReference type="PANTHER" id="PTHR31609">
    <property type="entry name" value="YDJC DEACETYLASE FAMILY MEMBER"/>
    <property type="match status" value="1"/>
</dbReference>
<dbReference type="OrthoDB" id="5295855at2"/>
<evidence type="ECO:0000256" key="2">
    <source>
        <dbReference type="ARBA" id="ARBA00022723"/>
    </source>
</evidence>
<keyword evidence="2" id="KW-0479">Metal-binding</keyword>
<evidence type="ECO:0000256" key="5">
    <source>
        <dbReference type="ARBA" id="ARBA00023277"/>
    </source>
</evidence>
<dbReference type="AlphaFoldDB" id="A0A016XFV9"/>
<dbReference type="Gene3D" id="3.20.20.370">
    <property type="entry name" value="Glycoside hydrolase/deacetylase"/>
    <property type="match status" value="1"/>
</dbReference>
<name>A0A016XFV9_9BURK</name>
<sequence length="297" mass="31979">MTPITVCADDYAQNTAISTGILELLDRDRLSAISCFSTATRWHAWAAPALRERLAEDGSTQPVADLGLHFNLTEGFGAPAMASLPGLVLRSLAGELRRKAVRTMISTALQRQLDAFEQGLGRGPDFIDGHQHVHQLRGVREVLLEVLARRYPRGSPSGSGLATQGVGGLAATGPWVRNTVPADPGWRGKPRVLALLGGHAFATELSRHGVPSNRGFAGVYGFDRPDYGACFAQWLQAAQPGMLIMCHPAREAQEADGAPDSIAAQRLVEHRYFMSSAYPEALRAANVQLRKLSALLP</sequence>